<evidence type="ECO:0000313" key="9">
    <source>
        <dbReference type="EMBL" id="KAI1884861.1"/>
    </source>
</evidence>
<feature type="transmembrane region" description="Helical" evidence="7">
    <location>
        <begin position="417"/>
        <end position="436"/>
    </location>
</feature>
<organism evidence="9 10">
    <name type="scientific">Albula goreensis</name>
    <dbReference type="NCBI Taxonomy" id="1534307"/>
    <lineage>
        <taxon>Eukaryota</taxon>
        <taxon>Metazoa</taxon>
        <taxon>Chordata</taxon>
        <taxon>Craniata</taxon>
        <taxon>Vertebrata</taxon>
        <taxon>Euteleostomi</taxon>
        <taxon>Actinopterygii</taxon>
        <taxon>Neopterygii</taxon>
        <taxon>Teleostei</taxon>
        <taxon>Albuliformes</taxon>
        <taxon>Albulidae</taxon>
        <taxon>Albula</taxon>
    </lineage>
</organism>
<evidence type="ECO:0000256" key="7">
    <source>
        <dbReference type="SAM" id="Phobius"/>
    </source>
</evidence>
<dbReference type="Gene3D" id="1.20.1250.20">
    <property type="entry name" value="MFS general substrate transporter like domains"/>
    <property type="match status" value="3"/>
</dbReference>
<feature type="transmembrane region" description="Helical" evidence="7">
    <location>
        <begin position="636"/>
        <end position="654"/>
    </location>
</feature>
<dbReference type="SUPFAM" id="SSF103473">
    <property type="entry name" value="MFS general substrate transporter"/>
    <property type="match status" value="1"/>
</dbReference>
<dbReference type="InterPro" id="IPR051717">
    <property type="entry name" value="MFS_MFSD6"/>
</dbReference>
<keyword evidence="3 7" id="KW-0812">Transmembrane</keyword>
<feature type="transmembrane region" description="Helical" evidence="7">
    <location>
        <begin position="160"/>
        <end position="180"/>
    </location>
</feature>
<name>A0A8T3CLL1_9TELE</name>
<dbReference type="EMBL" id="JAERUA010000021">
    <property type="protein sequence ID" value="KAI1884861.1"/>
    <property type="molecule type" value="Genomic_DNA"/>
</dbReference>
<comment type="subcellular location">
    <subcellularLocation>
        <location evidence="1">Membrane</location>
        <topology evidence="1">Multi-pass membrane protein</topology>
    </subcellularLocation>
</comment>
<dbReference type="OrthoDB" id="5989317at2759"/>
<feature type="region of interest" description="Disordered" evidence="6">
    <location>
        <begin position="721"/>
        <end position="740"/>
    </location>
</feature>
<evidence type="ECO:0000256" key="1">
    <source>
        <dbReference type="ARBA" id="ARBA00004141"/>
    </source>
</evidence>
<dbReference type="GO" id="GO:0042590">
    <property type="term" value="P:antigen processing and presentation of exogenous peptide antigen via MHC class I"/>
    <property type="evidence" value="ECO:0007669"/>
    <property type="project" value="TreeGrafter"/>
</dbReference>
<feature type="region of interest" description="Disordered" evidence="6">
    <location>
        <begin position="772"/>
        <end position="860"/>
    </location>
</feature>
<protein>
    <recommendedName>
        <fullName evidence="8">Major facilitator superfamily associated domain-containing protein</fullName>
    </recommendedName>
</protein>
<evidence type="ECO:0000256" key="6">
    <source>
        <dbReference type="SAM" id="MobiDB-lite"/>
    </source>
</evidence>
<dbReference type="PANTHER" id="PTHR16172:SF2">
    <property type="entry name" value="MAJOR FACILITATOR SUPERFAMILY DOMAIN-CONTAINING PROTEIN 6"/>
    <property type="match status" value="1"/>
</dbReference>
<dbReference type="PANTHER" id="PTHR16172">
    <property type="entry name" value="MAJOR FACILITATOR SUPERFAMILY DOMAIN-CONTAINING PROTEIN 6-LIKE"/>
    <property type="match status" value="1"/>
</dbReference>
<feature type="transmembrane region" description="Helical" evidence="7">
    <location>
        <begin position="505"/>
        <end position="527"/>
    </location>
</feature>
<proteinExistence type="inferred from homology"/>
<dbReference type="InterPro" id="IPR024989">
    <property type="entry name" value="MFS_assoc_dom"/>
</dbReference>
<feature type="compositionally biased region" description="Basic and acidic residues" evidence="6">
    <location>
        <begin position="791"/>
        <end position="800"/>
    </location>
</feature>
<evidence type="ECO:0000256" key="3">
    <source>
        <dbReference type="ARBA" id="ARBA00022692"/>
    </source>
</evidence>
<comment type="similarity">
    <text evidence="2">Belongs to the major facilitator superfamily. MFSD6 family.</text>
</comment>
<feature type="compositionally biased region" description="Polar residues" evidence="6">
    <location>
        <begin position="463"/>
        <end position="472"/>
    </location>
</feature>
<dbReference type="InterPro" id="IPR036259">
    <property type="entry name" value="MFS_trans_sf"/>
</dbReference>
<feature type="transmembrane region" description="Helical" evidence="7">
    <location>
        <begin position="336"/>
        <end position="358"/>
    </location>
</feature>
<sequence length="860" mass="95334">MSDLLHALVRVSEKAANIAHTCRQEETLFCLLIAEKKDAFRTQQLKTAASVYVTGQVRPLPAAATHLQTHSQNFKTRLPEMASGDRVAILTEDEEELKRKYVLSEPFRNLALEQVRDPPTVPSTLEGPIVNPPIPESLEGMNCLERCCLRIDNHLLVSKVFYFFFYAAYGSLHPLLAVYYKQLGMSPSQSGLLVGIRYFIEFCSAPFWGVVADRFKRGKAVLLFSVLCWIMFNCGIGFVKPAEMFCVEKNPTVPPTNASIPIPPVNHTIPPSQPQTNNRSRRSATGDFYTSRSLFHVSVFNILRSTNATTLTTTTASVTKPKEYIITHNKDQVESIFLLILLVIIIGEFFSAPAVTIVDTVTLQYLGRHRDQYGLQRMWGSLGWGLAMLSVGIWIDHTHVTPNMAGTGCTPPDFKNYQIAFILFGVLMGTALLVATRFHFDQGDCRPLQEEVEEADGTEVAQAPQSPSSTKGGSEEAAVPVHTSQQSFRYWDLIRLLCGVRYGTVLFVAWFMGFGYGFVFTFLYWHLEDLKGTTTLFGVCSVLSHISELAAYFTSHKLIELVGHIRVLYIGLACNTARYLYISYLENAWIVLPMEVLQGVTHASVWAACISYLSAAVPPDLRTSAQGILQGLHLGLGRGCGAMVGGVFVNYFGAAATFRGIGMASLLILLIFSLIQYITGQSEDQEDKMLAENIPVPSSPVPIATIDLVQSHPELATSWVEAKQPPKKTKHQEEQEDVNKPAWVISSSPWVTIAFAIYQIREMVTLSKSSAEIQPLQETSEPTTMSVPEQEISHSTHPTEHSNTPVQPTPKEEQFTTPRGASNEHMETAENPGENPNPLPGNLETPSQMSSSNPFRTSDW</sequence>
<dbReference type="Proteomes" id="UP000829720">
    <property type="component" value="Unassembled WGS sequence"/>
</dbReference>
<feature type="domain" description="Major facilitator superfamily associated" evidence="8">
    <location>
        <begin position="159"/>
        <end position="659"/>
    </location>
</feature>
<accession>A0A8T3CLL1</accession>
<keyword evidence="10" id="KW-1185">Reference proteome</keyword>
<feature type="compositionally biased region" description="Polar residues" evidence="6">
    <location>
        <begin position="845"/>
        <end position="860"/>
    </location>
</feature>
<dbReference type="AlphaFoldDB" id="A0A8T3CLL1"/>
<dbReference type="Pfam" id="PF12832">
    <property type="entry name" value="MFS_1_like"/>
    <property type="match status" value="1"/>
</dbReference>
<dbReference type="GO" id="GO:0005886">
    <property type="term" value="C:plasma membrane"/>
    <property type="evidence" value="ECO:0007669"/>
    <property type="project" value="TreeGrafter"/>
</dbReference>
<feature type="region of interest" description="Disordered" evidence="6">
    <location>
        <begin position="451"/>
        <end position="480"/>
    </location>
</feature>
<feature type="compositionally biased region" description="Polar residues" evidence="6">
    <location>
        <begin position="772"/>
        <end position="790"/>
    </location>
</feature>
<gene>
    <name evidence="9" type="ORF">AGOR_G00214210</name>
</gene>
<feature type="transmembrane region" description="Helical" evidence="7">
    <location>
        <begin position="220"/>
        <end position="239"/>
    </location>
</feature>
<evidence type="ECO:0000259" key="8">
    <source>
        <dbReference type="Pfam" id="PF12832"/>
    </source>
</evidence>
<evidence type="ECO:0000256" key="5">
    <source>
        <dbReference type="ARBA" id="ARBA00023136"/>
    </source>
</evidence>
<keyword evidence="5 7" id="KW-0472">Membrane</keyword>
<dbReference type="CDD" id="cd17335">
    <property type="entry name" value="MFS_MFSD6"/>
    <property type="match status" value="1"/>
</dbReference>
<evidence type="ECO:0000256" key="2">
    <source>
        <dbReference type="ARBA" id="ARBA00005241"/>
    </source>
</evidence>
<feature type="transmembrane region" description="Helical" evidence="7">
    <location>
        <begin position="379"/>
        <end position="397"/>
    </location>
</feature>
<evidence type="ECO:0000313" key="10">
    <source>
        <dbReference type="Proteomes" id="UP000829720"/>
    </source>
</evidence>
<feature type="compositionally biased region" description="Low complexity" evidence="6">
    <location>
        <begin position="830"/>
        <end position="844"/>
    </location>
</feature>
<feature type="transmembrane region" description="Helical" evidence="7">
    <location>
        <begin position="192"/>
        <end position="211"/>
    </location>
</feature>
<reference evidence="9" key="1">
    <citation type="submission" date="2021-01" db="EMBL/GenBank/DDBJ databases">
        <authorList>
            <person name="Zahm M."/>
            <person name="Roques C."/>
            <person name="Cabau C."/>
            <person name="Klopp C."/>
            <person name="Donnadieu C."/>
            <person name="Jouanno E."/>
            <person name="Lampietro C."/>
            <person name="Louis A."/>
            <person name="Herpin A."/>
            <person name="Echchiki A."/>
            <person name="Berthelot C."/>
            <person name="Parey E."/>
            <person name="Roest-Crollius H."/>
            <person name="Braasch I."/>
            <person name="Postlethwait J."/>
            <person name="Bobe J."/>
            <person name="Montfort J."/>
            <person name="Bouchez O."/>
            <person name="Begum T."/>
            <person name="Mejri S."/>
            <person name="Adams A."/>
            <person name="Chen W.-J."/>
            <person name="Guiguen Y."/>
        </authorList>
    </citation>
    <scope>NUCLEOTIDE SEQUENCE</scope>
    <source>
        <tissue evidence="9">Blood</tissue>
    </source>
</reference>
<keyword evidence="4 7" id="KW-1133">Transmembrane helix</keyword>
<comment type="caution">
    <text evidence="9">The sequence shown here is derived from an EMBL/GenBank/DDBJ whole genome shotgun (WGS) entry which is preliminary data.</text>
</comment>
<feature type="transmembrane region" description="Helical" evidence="7">
    <location>
        <begin position="660"/>
        <end position="679"/>
    </location>
</feature>
<evidence type="ECO:0000256" key="4">
    <source>
        <dbReference type="ARBA" id="ARBA00022989"/>
    </source>
</evidence>